<evidence type="ECO:0000313" key="2">
    <source>
        <dbReference type="Proteomes" id="UP000784294"/>
    </source>
</evidence>
<sequence>MTAYVILPAPLAINLTCRLVCLIRVSLLAVYSSKSTKRLVETVQNNRVWSIFGSLQPVAEAGTESPHASSPQMTANLRDKTVAKFAVP</sequence>
<dbReference type="AlphaFoldDB" id="A0A448WP19"/>
<accession>A0A448WP19</accession>
<dbReference type="Proteomes" id="UP000784294">
    <property type="component" value="Unassembled WGS sequence"/>
</dbReference>
<protein>
    <submittedName>
        <fullName evidence="1">Uncharacterized protein</fullName>
    </submittedName>
</protein>
<name>A0A448WP19_9PLAT</name>
<organism evidence="1 2">
    <name type="scientific">Protopolystoma xenopodis</name>
    <dbReference type="NCBI Taxonomy" id="117903"/>
    <lineage>
        <taxon>Eukaryota</taxon>
        <taxon>Metazoa</taxon>
        <taxon>Spiralia</taxon>
        <taxon>Lophotrochozoa</taxon>
        <taxon>Platyhelminthes</taxon>
        <taxon>Monogenea</taxon>
        <taxon>Polyopisthocotylea</taxon>
        <taxon>Polystomatidea</taxon>
        <taxon>Polystomatidae</taxon>
        <taxon>Protopolystoma</taxon>
    </lineage>
</organism>
<proteinExistence type="predicted"/>
<reference evidence="1" key="1">
    <citation type="submission" date="2018-11" db="EMBL/GenBank/DDBJ databases">
        <authorList>
            <consortium name="Pathogen Informatics"/>
        </authorList>
    </citation>
    <scope>NUCLEOTIDE SEQUENCE</scope>
</reference>
<evidence type="ECO:0000313" key="1">
    <source>
        <dbReference type="EMBL" id="VEL16560.1"/>
    </source>
</evidence>
<comment type="caution">
    <text evidence="1">The sequence shown here is derived from an EMBL/GenBank/DDBJ whole genome shotgun (WGS) entry which is preliminary data.</text>
</comment>
<keyword evidence="2" id="KW-1185">Reference proteome</keyword>
<gene>
    <name evidence="1" type="ORF">PXEA_LOCUS10000</name>
</gene>
<dbReference type="EMBL" id="CAAALY010028932">
    <property type="protein sequence ID" value="VEL16560.1"/>
    <property type="molecule type" value="Genomic_DNA"/>
</dbReference>